<reference evidence="1 2" key="1">
    <citation type="journal article" date="2019" name="Sci. Rep.">
        <title>Orb-weaving spider Araneus ventricosus genome elucidates the spidroin gene catalogue.</title>
        <authorList>
            <person name="Kono N."/>
            <person name="Nakamura H."/>
            <person name="Ohtoshi R."/>
            <person name="Moran D.A.P."/>
            <person name="Shinohara A."/>
            <person name="Yoshida Y."/>
            <person name="Fujiwara M."/>
            <person name="Mori M."/>
            <person name="Tomita M."/>
            <person name="Arakawa K."/>
        </authorList>
    </citation>
    <scope>NUCLEOTIDE SEQUENCE [LARGE SCALE GENOMIC DNA]</scope>
</reference>
<comment type="caution">
    <text evidence="1">The sequence shown here is derived from an EMBL/GenBank/DDBJ whole genome shotgun (WGS) entry which is preliminary data.</text>
</comment>
<dbReference type="AlphaFoldDB" id="A0A4Y2E7M8"/>
<dbReference type="EMBL" id="BGPR01000516">
    <property type="protein sequence ID" value="GBM24336.1"/>
    <property type="molecule type" value="Genomic_DNA"/>
</dbReference>
<protein>
    <submittedName>
        <fullName evidence="1">Uncharacterized protein</fullName>
    </submittedName>
</protein>
<sequence length="147" mass="16282">MRWATLSSSDIEGLAFRHRESASWMYGSDVSPIFCVRSFGYLLASFWSSPEKIQGFLGSWYVRIGTGATLTGAELVSSGSFGTVSFRTFFSDLYLYPIIGQALEDVLELVDSCVALPSCLSYLTPPPNCRVDEVSLYNRLCVFAKVE</sequence>
<name>A0A4Y2E7M8_ARAVE</name>
<keyword evidence="2" id="KW-1185">Reference proteome</keyword>
<gene>
    <name evidence="1" type="ORF">AVEN_202322_1</name>
</gene>
<accession>A0A4Y2E7M8</accession>
<evidence type="ECO:0000313" key="1">
    <source>
        <dbReference type="EMBL" id="GBM24336.1"/>
    </source>
</evidence>
<dbReference type="Proteomes" id="UP000499080">
    <property type="component" value="Unassembled WGS sequence"/>
</dbReference>
<evidence type="ECO:0000313" key="2">
    <source>
        <dbReference type="Proteomes" id="UP000499080"/>
    </source>
</evidence>
<organism evidence="1 2">
    <name type="scientific">Araneus ventricosus</name>
    <name type="common">Orbweaver spider</name>
    <name type="synonym">Epeira ventricosa</name>
    <dbReference type="NCBI Taxonomy" id="182803"/>
    <lineage>
        <taxon>Eukaryota</taxon>
        <taxon>Metazoa</taxon>
        <taxon>Ecdysozoa</taxon>
        <taxon>Arthropoda</taxon>
        <taxon>Chelicerata</taxon>
        <taxon>Arachnida</taxon>
        <taxon>Araneae</taxon>
        <taxon>Araneomorphae</taxon>
        <taxon>Entelegynae</taxon>
        <taxon>Araneoidea</taxon>
        <taxon>Araneidae</taxon>
        <taxon>Araneus</taxon>
    </lineage>
</organism>
<proteinExistence type="predicted"/>